<dbReference type="AlphaFoldDB" id="A0A4U1D6M9"/>
<dbReference type="RefSeq" id="WP_136828831.1">
    <property type="nucleotide sequence ID" value="NZ_SWBM01000001.1"/>
</dbReference>
<dbReference type="InterPro" id="IPR025883">
    <property type="entry name" value="Cadherin-like_domain"/>
</dbReference>
<dbReference type="Pfam" id="PF12733">
    <property type="entry name" value="Cadherin-like"/>
    <property type="match status" value="3"/>
</dbReference>
<evidence type="ECO:0000313" key="3">
    <source>
        <dbReference type="EMBL" id="TKC18114.1"/>
    </source>
</evidence>
<feature type="region of interest" description="Disordered" evidence="1">
    <location>
        <begin position="222"/>
        <end position="285"/>
    </location>
</feature>
<name>A0A4U1D6M9_9BACI</name>
<organism evidence="3 4">
    <name type="scientific">Robertmurraya kyonggiensis</name>
    <dbReference type="NCBI Taxonomy" id="1037680"/>
    <lineage>
        <taxon>Bacteria</taxon>
        <taxon>Bacillati</taxon>
        <taxon>Bacillota</taxon>
        <taxon>Bacilli</taxon>
        <taxon>Bacillales</taxon>
        <taxon>Bacillaceae</taxon>
        <taxon>Robertmurraya</taxon>
    </lineage>
</organism>
<dbReference type="EMBL" id="SWBM01000001">
    <property type="protein sequence ID" value="TKC18114.1"/>
    <property type="molecule type" value="Genomic_DNA"/>
</dbReference>
<keyword evidence="4" id="KW-1185">Reference proteome</keyword>
<evidence type="ECO:0000313" key="4">
    <source>
        <dbReference type="Proteomes" id="UP000307756"/>
    </source>
</evidence>
<feature type="compositionally biased region" description="Basic and acidic residues" evidence="1">
    <location>
        <begin position="225"/>
        <end position="239"/>
    </location>
</feature>
<feature type="compositionally biased region" description="Polar residues" evidence="1">
    <location>
        <begin position="254"/>
        <end position="285"/>
    </location>
</feature>
<comment type="caution">
    <text evidence="3">The sequence shown here is derived from an EMBL/GenBank/DDBJ whole genome shotgun (WGS) entry which is preliminary data.</text>
</comment>
<feature type="domain" description="Cadherin-like beta-sandwich-like" evidence="2">
    <location>
        <begin position="43"/>
        <end position="131"/>
    </location>
</feature>
<protein>
    <submittedName>
        <fullName evidence="3">Cadherin-like beta sandwich domain-containing protein</fullName>
    </submittedName>
</protein>
<evidence type="ECO:0000259" key="2">
    <source>
        <dbReference type="Pfam" id="PF12733"/>
    </source>
</evidence>
<feature type="domain" description="Cadherin-like beta-sandwich-like" evidence="2">
    <location>
        <begin position="298"/>
        <end position="382"/>
    </location>
</feature>
<reference evidence="3 4" key="1">
    <citation type="journal article" date="2011" name="J. Microbiol.">
        <title>Bacillus kyonggiensis sp. nov., isolated from soil of a lettuce field.</title>
        <authorList>
            <person name="Dong K."/>
            <person name="Lee S."/>
        </authorList>
    </citation>
    <scope>NUCLEOTIDE SEQUENCE [LARGE SCALE GENOMIC DNA]</scope>
    <source>
        <strain evidence="3 4">NB22</strain>
    </source>
</reference>
<evidence type="ECO:0000256" key="1">
    <source>
        <dbReference type="SAM" id="MobiDB-lite"/>
    </source>
</evidence>
<feature type="domain" description="Cadherin-like beta-sandwich-like" evidence="2">
    <location>
        <begin position="149"/>
        <end position="225"/>
    </location>
</feature>
<dbReference type="OrthoDB" id="2943036at2"/>
<proteinExistence type="predicted"/>
<gene>
    <name evidence="3" type="ORF">FA727_00720</name>
</gene>
<accession>A0A4U1D6M9</accession>
<sequence length="389" mass="42600">MKLKKRAKVITVGTIILFANIYPYPLLHSSAEEISLVENTVQLKSLTISEFQLNQTFSSDVSSYTANVSNEVERMSLRLETKDETSSVTINGEIVESGVETVLPLETGENIFHIVVTNGTETSTYTLTVIRAPNDNNQLANIMLSSGELAFEPAVTHYNVNVDSKISNITIKPKVAAETSTAKINGDVIGEKGYTMELPVGNSVVSIVVTAEDGAERTYQITINRAEEKNNSNDKDIEGQKQNPDSKVNEEKTPIQNPDNSNQTDRLDSPQQSQNNRTMPTMSGSFGTEVEEQTKANLSNLTISDGTWDNSFTSEEYTYHIAVDTDVTSVTIEGNPEENDAELTIDGIETTNSATVAIGDVAQTVISVAVTYENDRKTYVLVFDKDIDD</sequence>
<dbReference type="Proteomes" id="UP000307756">
    <property type="component" value="Unassembled WGS sequence"/>
</dbReference>